<dbReference type="Pfam" id="PF07156">
    <property type="entry name" value="Prenylcys_lyase"/>
    <property type="match status" value="1"/>
</dbReference>
<evidence type="ECO:0000259" key="6">
    <source>
        <dbReference type="Pfam" id="PF07156"/>
    </source>
</evidence>
<keyword evidence="2" id="KW-0285">Flavoprotein</keyword>
<evidence type="ECO:0000256" key="2">
    <source>
        <dbReference type="ARBA" id="ARBA00022630"/>
    </source>
</evidence>
<dbReference type="RefSeq" id="XP_014155224.1">
    <property type="nucleotide sequence ID" value="XM_014299749.1"/>
</dbReference>
<keyword evidence="8" id="KW-1185">Reference proteome</keyword>
<dbReference type="PANTHER" id="PTHR15944">
    <property type="entry name" value="FARNESYLCYSTEINE LYASE"/>
    <property type="match status" value="1"/>
</dbReference>
<evidence type="ECO:0000313" key="8">
    <source>
        <dbReference type="Proteomes" id="UP000054560"/>
    </source>
</evidence>
<accession>A0A0L0FWW4</accession>
<comment type="cofactor">
    <cofactor evidence="1">
        <name>FAD</name>
        <dbReference type="ChEBI" id="CHEBI:57692"/>
    </cofactor>
</comment>
<dbReference type="GO" id="GO:0001735">
    <property type="term" value="F:prenylcysteine oxidase activity"/>
    <property type="evidence" value="ECO:0007669"/>
    <property type="project" value="InterPro"/>
</dbReference>
<sequence>MTCIDKVRLNTPVTTVRHCGVDSDSLCITTAAGEESMYDAVIIATPLENAHMDIPHDYSRSDEPADATSEDVHERPFRTTHTTLVAGTINPVYFGEDPGQSLPDDIFTTESVAHQVCRQAKLASPTGTAVCLCLH</sequence>
<evidence type="ECO:0000256" key="3">
    <source>
        <dbReference type="ARBA" id="ARBA00022827"/>
    </source>
</evidence>
<gene>
    <name evidence="7" type="ORF">SARC_06341</name>
</gene>
<keyword evidence="4" id="KW-0560">Oxidoreductase</keyword>
<keyword evidence="5" id="KW-0325">Glycoprotein</keyword>
<feature type="domain" description="Prenylcysteine lyase" evidence="6">
    <location>
        <begin position="10"/>
        <end position="117"/>
    </location>
</feature>
<dbReference type="PANTHER" id="PTHR15944:SF0">
    <property type="entry name" value="PRENYLCYSTEINE LYASE DOMAIN-CONTAINING PROTEIN"/>
    <property type="match status" value="1"/>
</dbReference>
<organism evidence="7 8">
    <name type="scientific">Sphaeroforma arctica JP610</name>
    <dbReference type="NCBI Taxonomy" id="667725"/>
    <lineage>
        <taxon>Eukaryota</taxon>
        <taxon>Ichthyosporea</taxon>
        <taxon>Ichthyophonida</taxon>
        <taxon>Sphaeroforma</taxon>
    </lineage>
</organism>
<dbReference type="GeneID" id="25906845"/>
<dbReference type="EMBL" id="KQ242045">
    <property type="protein sequence ID" value="KNC81322.1"/>
    <property type="molecule type" value="Genomic_DNA"/>
</dbReference>
<dbReference type="GO" id="GO:0030327">
    <property type="term" value="P:prenylated protein catabolic process"/>
    <property type="evidence" value="ECO:0007669"/>
    <property type="project" value="TreeGrafter"/>
</dbReference>
<evidence type="ECO:0000313" key="7">
    <source>
        <dbReference type="EMBL" id="KNC81322.1"/>
    </source>
</evidence>
<dbReference type="InterPro" id="IPR017046">
    <property type="entry name" value="Prenylcysteine_Oxase1"/>
</dbReference>
<dbReference type="AlphaFoldDB" id="A0A0L0FWW4"/>
<protein>
    <recommendedName>
        <fullName evidence="6">Prenylcysteine lyase domain-containing protein</fullName>
    </recommendedName>
</protein>
<dbReference type="Proteomes" id="UP000054560">
    <property type="component" value="Unassembled WGS sequence"/>
</dbReference>
<dbReference type="GO" id="GO:0030328">
    <property type="term" value="P:prenylcysteine catabolic process"/>
    <property type="evidence" value="ECO:0007669"/>
    <property type="project" value="InterPro"/>
</dbReference>
<proteinExistence type="predicted"/>
<reference evidence="7 8" key="1">
    <citation type="submission" date="2011-02" db="EMBL/GenBank/DDBJ databases">
        <title>The Genome Sequence of Sphaeroforma arctica JP610.</title>
        <authorList>
            <consortium name="The Broad Institute Genome Sequencing Platform"/>
            <person name="Russ C."/>
            <person name="Cuomo C."/>
            <person name="Young S.K."/>
            <person name="Zeng Q."/>
            <person name="Gargeya S."/>
            <person name="Alvarado L."/>
            <person name="Berlin A."/>
            <person name="Chapman S.B."/>
            <person name="Chen Z."/>
            <person name="Freedman E."/>
            <person name="Gellesch M."/>
            <person name="Goldberg J."/>
            <person name="Griggs A."/>
            <person name="Gujja S."/>
            <person name="Heilman E."/>
            <person name="Heiman D."/>
            <person name="Howarth C."/>
            <person name="Mehta T."/>
            <person name="Neiman D."/>
            <person name="Pearson M."/>
            <person name="Roberts A."/>
            <person name="Saif S."/>
            <person name="Shea T."/>
            <person name="Shenoy N."/>
            <person name="Sisk P."/>
            <person name="Stolte C."/>
            <person name="Sykes S."/>
            <person name="White J."/>
            <person name="Yandava C."/>
            <person name="Burger G."/>
            <person name="Gray M.W."/>
            <person name="Holland P.W.H."/>
            <person name="King N."/>
            <person name="Lang F.B.F."/>
            <person name="Roger A.J."/>
            <person name="Ruiz-Trillo I."/>
            <person name="Haas B."/>
            <person name="Nusbaum C."/>
            <person name="Birren B."/>
        </authorList>
    </citation>
    <scope>NUCLEOTIDE SEQUENCE [LARGE SCALE GENOMIC DNA]</scope>
    <source>
        <strain evidence="7 8">JP610</strain>
    </source>
</reference>
<dbReference type="OrthoDB" id="437369at2759"/>
<evidence type="ECO:0000256" key="4">
    <source>
        <dbReference type="ARBA" id="ARBA00023002"/>
    </source>
</evidence>
<evidence type="ECO:0000256" key="5">
    <source>
        <dbReference type="ARBA" id="ARBA00023180"/>
    </source>
</evidence>
<evidence type="ECO:0000256" key="1">
    <source>
        <dbReference type="ARBA" id="ARBA00001974"/>
    </source>
</evidence>
<keyword evidence="3" id="KW-0274">FAD</keyword>
<name>A0A0L0FWW4_9EUKA</name>
<dbReference type="InterPro" id="IPR010795">
    <property type="entry name" value="Prenylcys_lyase"/>
</dbReference>